<dbReference type="PANTHER" id="PTHR31561">
    <property type="entry name" value="3-KETOACYL-COA SYNTHASE"/>
    <property type="match status" value="1"/>
</dbReference>
<name>A0A200PMP0_MACCD</name>
<evidence type="ECO:0000256" key="1">
    <source>
        <dbReference type="ARBA" id="ARBA00005531"/>
    </source>
</evidence>
<sequence>MTKIFNQDSISFMEKLIRSSGQGEETYLPPPLHYIPPRASHQDAINEAQMVFFPVIDDLLSKTKISPLQIDVLVLNCSSFSPSPSLSSIIINKYSMKTDIKSFNISGMGCSAGVIGINIAQNLLKIYKNYYALVVSSEILSNNWYAGNDKSKMVLNSMFRMGCSAVLLTNKKEAKNTSKYKLFRLVTTQRAFDDKCYFAALREEDSRGITGFSVYRNSFQAFRETLKSNVEVLGSLILPFKEKIRYCFFMLLLIKKRFLFLSTETTTTTTTTGDDNNNKVLYVPDFTSVIQHFCIPTSGKMVVMEIGKVLKLSEREMEATLMTLKRFGNQSASSLWYVLAYMEAKERVKKGDKVWQVGIGSGFKCNSVIWECLRPIVNESKNGPWSDCITRYPVTSTA</sequence>
<dbReference type="GO" id="GO:0009922">
    <property type="term" value="F:fatty acid elongase activity"/>
    <property type="evidence" value="ECO:0007669"/>
    <property type="project" value="UniProtKB-EC"/>
</dbReference>
<evidence type="ECO:0000259" key="6">
    <source>
        <dbReference type="Pfam" id="PF08541"/>
    </source>
</evidence>
<dbReference type="Pfam" id="PF08392">
    <property type="entry name" value="FAE1_CUT1_RppA"/>
    <property type="match status" value="1"/>
</dbReference>
<evidence type="ECO:0000256" key="2">
    <source>
        <dbReference type="ARBA" id="ARBA00012307"/>
    </source>
</evidence>
<evidence type="ECO:0000259" key="5">
    <source>
        <dbReference type="Pfam" id="PF08392"/>
    </source>
</evidence>
<dbReference type="InParanoid" id="A0A200PMP0"/>
<dbReference type="InterPro" id="IPR016039">
    <property type="entry name" value="Thiolase-like"/>
</dbReference>
<dbReference type="EC" id="2.3.1.199" evidence="2"/>
<dbReference type="Gene3D" id="3.40.47.10">
    <property type="match status" value="2"/>
</dbReference>
<dbReference type="GO" id="GO:0006633">
    <property type="term" value="P:fatty acid biosynthetic process"/>
    <property type="evidence" value="ECO:0007669"/>
    <property type="project" value="InterPro"/>
</dbReference>
<gene>
    <name evidence="7" type="ORF">BVC80_8973g20</name>
</gene>
<evidence type="ECO:0000313" key="7">
    <source>
        <dbReference type="EMBL" id="OUZ99474.1"/>
    </source>
</evidence>
<dbReference type="EMBL" id="MVGT01004437">
    <property type="protein sequence ID" value="OUZ99474.1"/>
    <property type="molecule type" value="Genomic_DNA"/>
</dbReference>
<evidence type="ECO:0000313" key="8">
    <source>
        <dbReference type="Proteomes" id="UP000195402"/>
    </source>
</evidence>
<dbReference type="STRING" id="56857.A0A200PMP0"/>
<proteinExistence type="inferred from homology"/>
<dbReference type="PIRSF" id="PIRSF036417">
    <property type="entry name" value="3-ktacl-CoA_syn"/>
    <property type="match status" value="1"/>
</dbReference>
<protein>
    <recommendedName>
        <fullName evidence="2">very-long-chain 3-oxoacyl-CoA synthase</fullName>
        <ecNumber evidence="2">2.3.1.199</ecNumber>
    </recommendedName>
</protein>
<keyword evidence="3" id="KW-0808">Transferase</keyword>
<dbReference type="OrthoDB" id="329835at2759"/>
<dbReference type="SUPFAM" id="SSF53901">
    <property type="entry name" value="Thiolase-like"/>
    <property type="match status" value="2"/>
</dbReference>
<evidence type="ECO:0000256" key="4">
    <source>
        <dbReference type="ARBA" id="ARBA00023315"/>
    </source>
</evidence>
<dbReference type="Proteomes" id="UP000195402">
    <property type="component" value="Unassembled WGS sequence"/>
</dbReference>
<dbReference type="InterPro" id="IPR013601">
    <property type="entry name" value="FAE1_typ3_polyketide_synth"/>
</dbReference>
<dbReference type="OMA" id="PKTHQRE"/>
<dbReference type="GO" id="GO:0016020">
    <property type="term" value="C:membrane"/>
    <property type="evidence" value="ECO:0007669"/>
    <property type="project" value="InterPro"/>
</dbReference>
<organism evidence="7 8">
    <name type="scientific">Macleaya cordata</name>
    <name type="common">Five-seeded plume-poppy</name>
    <name type="synonym">Bocconia cordata</name>
    <dbReference type="NCBI Taxonomy" id="56857"/>
    <lineage>
        <taxon>Eukaryota</taxon>
        <taxon>Viridiplantae</taxon>
        <taxon>Streptophyta</taxon>
        <taxon>Embryophyta</taxon>
        <taxon>Tracheophyta</taxon>
        <taxon>Spermatophyta</taxon>
        <taxon>Magnoliopsida</taxon>
        <taxon>Ranunculales</taxon>
        <taxon>Papaveraceae</taxon>
        <taxon>Papaveroideae</taxon>
        <taxon>Macleaya</taxon>
    </lineage>
</organism>
<dbReference type="InterPro" id="IPR012392">
    <property type="entry name" value="3-ktacl-CoA_syn"/>
</dbReference>
<keyword evidence="4" id="KW-0012">Acyltransferase</keyword>
<comment type="similarity">
    <text evidence="1">Belongs to the thiolase-like superfamily. Chalcone/stilbene synthases family.</text>
</comment>
<reference evidence="7 8" key="1">
    <citation type="journal article" date="2017" name="Mol. Plant">
        <title>The Genome of Medicinal Plant Macleaya cordata Provides New Insights into Benzylisoquinoline Alkaloids Metabolism.</title>
        <authorList>
            <person name="Liu X."/>
            <person name="Liu Y."/>
            <person name="Huang P."/>
            <person name="Ma Y."/>
            <person name="Qing Z."/>
            <person name="Tang Q."/>
            <person name="Cao H."/>
            <person name="Cheng P."/>
            <person name="Zheng Y."/>
            <person name="Yuan Z."/>
            <person name="Zhou Y."/>
            <person name="Liu J."/>
            <person name="Tang Z."/>
            <person name="Zhuo Y."/>
            <person name="Zhang Y."/>
            <person name="Yu L."/>
            <person name="Huang J."/>
            <person name="Yang P."/>
            <person name="Peng Q."/>
            <person name="Zhang J."/>
            <person name="Jiang W."/>
            <person name="Zhang Z."/>
            <person name="Lin K."/>
            <person name="Ro D.K."/>
            <person name="Chen X."/>
            <person name="Xiong X."/>
            <person name="Shang Y."/>
            <person name="Huang S."/>
            <person name="Zeng J."/>
        </authorList>
    </citation>
    <scope>NUCLEOTIDE SEQUENCE [LARGE SCALE GENOMIC DNA]</scope>
    <source>
        <strain evidence="8">cv. BLH2017</strain>
        <tissue evidence="7">Root</tissue>
    </source>
</reference>
<feature type="domain" description="Beta-ketoacyl-[acyl-carrier-protein] synthase III C-terminal" evidence="6">
    <location>
        <begin position="292"/>
        <end position="371"/>
    </location>
</feature>
<dbReference type="InterPro" id="IPR013747">
    <property type="entry name" value="ACP_syn_III_C"/>
</dbReference>
<evidence type="ECO:0000256" key="3">
    <source>
        <dbReference type="ARBA" id="ARBA00022679"/>
    </source>
</evidence>
<feature type="domain" description="FAE" evidence="5">
    <location>
        <begin position="3"/>
        <end position="251"/>
    </location>
</feature>
<keyword evidence="8" id="KW-1185">Reference proteome</keyword>
<comment type="caution">
    <text evidence="7">The sequence shown here is derived from an EMBL/GenBank/DDBJ whole genome shotgun (WGS) entry which is preliminary data.</text>
</comment>
<dbReference type="AlphaFoldDB" id="A0A200PMP0"/>
<dbReference type="Pfam" id="PF08541">
    <property type="entry name" value="ACP_syn_III_C"/>
    <property type="match status" value="1"/>
</dbReference>
<accession>A0A200PMP0</accession>